<keyword evidence="1" id="KW-0175">Coiled coil</keyword>
<reference evidence="2" key="1">
    <citation type="submission" date="2023-07" db="EMBL/GenBank/DDBJ databases">
        <authorList>
            <person name="Aktuganov G."/>
            <person name="Boyko T."/>
            <person name="Delegan Y."/>
            <person name="Galimzianova N."/>
            <person name="Gilvanova E."/>
            <person name="Korobov V."/>
            <person name="Kuzmina L."/>
            <person name="Melentiev A."/>
            <person name="Milman P."/>
            <person name="Ryabova A."/>
            <person name="Stupak E."/>
            <person name="Yasakov T."/>
            <person name="Zharikova N."/>
            <person name="Zhurenko E."/>
        </authorList>
    </citation>
    <scope>NUCLEOTIDE SEQUENCE</scope>
    <source>
        <strain evidence="2">IB-739</strain>
    </source>
</reference>
<keyword evidence="3" id="KW-1185">Reference proteome</keyword>
<dbReference type="Proteomes" id="UP001168883">
    <property type="component" value="Unassembled WGS sequence"/>
</dbReference>
<evidence type="ECO:0000256" key="1">
    <source>
        <dbReference type="SAM" id="Coils"/>
    </source>
</evidence>
<evidence type="ECO:0000313" key="2">
    <source>
        <dbReference type="EMBL" id="MDO3680682.1"/>
    </source>
</evidence>
<gene>
    <name evidence="2" type="ORF">Q3C12_27090</name>
</gene>
<feature type="coiled-coil region" evidence="1">
    <location>
        <begin position="3"/>
        <end position="58"/>
    </location>
</feature>
<protein>
    <submittedName>
        <fullName evidence="2">Uncharacterized protein</fullName>
    </submittedName>
</protein>
<accession>A0ABT8VI75</accession>
<proteinExistence type="predicted"/>
<dbReference type="RefSeq" id="WP_302880893.1">
    <property type="nucleotide sequence ID" value="NZ_JAUMKJ010000044.1"/>
</dbReference>
<comment type="caution">
    <text evidence="2">The sequence shown here is derived from an EMBL/GenBank/DDBJ whole genome shotgun (WGS) entry which is preliminary data.</text>
</comment>
<organism evidence="2 3">
    <name type="scientific">Paenibacillus ehimensis</name>
    <dbReference type="NCBI Taxonomy" id="79264"/>
    <lineage>
        <taxon>Bacteria</taxon>
        <taxon>Bacillati</taxon>
        <taxon>Bacillota</taxon>
        <taxon>Bacilli</taxon>
        <taxon>Bacillales</taxon>
        <taxon>Paenibacillaceae</taxon>
        <taxon>Paenibacillus</taxon>
    </lineage>
</organism>
<dbReference type="EMBL" id="JAUMKJ010000044">
    <property type="protein sequence ID" value="MDO3680682.1"/>
    <property type="molecule type" value="Genomic_DNA"/>
</dbReference>
<sequence>MTMAALQIQNVEQLRKAEDLKNSLEVELRDPLLDDAEKSKLQTKVNRLNAAIQEYKDRTKPVDPVSKSEKTAIVLQEAAPPEKDPRLDLTEDAHLWADLLLMALNKDKEAGRVYGEVDTLCGVLNSFRCAGTRLRAGKSIWVLKPDIDPTGRVAWESQAEYDDFKARYLQQWGDVLPDLLKQLTRKHPLPMGE</sequence>
<name>A0ABT8VI75_9BACL</name>
<evidence type="ECO:0000313" key="3">
    <source>
        <dbReference type="Proteomes" id="UP001168883"/>
    </source>
</evidence>